<dbReference type="RefSeq" id="WP_323280182.1">
    <property type="nucleotide sequence ID" value="NZ_JAYGGQ010000013.1"/>
</dbReference>
<reference evidence="5 6" key="1">
    <citation type="submission" date="2023-12" db="EMBL/GenBank/DDBJ databases">
        <title>Sinomonas terricola sp. nov, isolated from litchi orchard soil in Guangdong, PR China.</title>
        <authorList>
            <person name="Jiaxin W."/>
            <person name="Yang Z."/>
            <person name="Honghui Z."/>
        </authorList>
    </citation>
    <scope>NUCLEOTIDE SEQUENCE [LARGE SCALE GENOMIC DNA]</scope>
    <source>
        <strain evidence="5 6">JGH33</strain>
    </source>
</reference>
<dbReference type="CDD" id="cd07377">
    <property type="entry name" value="WHTH_GntR"/>
    <property type="match status" value="1"/>
</dbReference>
<keyword evidence="2" id="KW-0238">DNA-binding</keyword>
<dbReference type="InterPro" id="IPR000524">
    <property type="entry name" value="Tscrpt_reg_HTH_GntR"/>
</dbReference>
<dbReference type="Pfam" id="PF07729">
    <property type="entry name" value="FCD"/>
    <property type="match status" value="1"/>
</dbReference>
<evidence type="ECO:0000313" key="5">
    <source>
        <dbReference type="EMBL" id="MEA5456297.1"/>
    </source>
</evidence>
<dbReference type="PANTHER" id="PTHR43537">
    <property type="entry name" value="TRANSCRIPTIONAL REGULATOR, GNTR FAMILY"/>
    <property type="match status" value="1"/>
</dbReference>
<proteinExistence type="predicted"/>
<dbReference type="Gene3D" id="1.20.120.530">
    <property type="entry name" value="GntR ligand-binding domain-like"/>
    <property type="match status" value="1"/>
</dbReference>
<evidence type="ECO:0000313" key="6">
    <source>
        <dbReference type="Proteomes" id="UP001304769"/>
    </source>
</evidence>
<organism evidence="5 6">
    <name type="scientific">Sinomonas terricola</name>
    <dbReference type="NCBI Taxonomy" id="3110330"/>
    <lineage>
        <taxon>Bacteria</taxon>
        <taxon>Bacillati</taxon>
        <taxon>Actinomycetota</taxon>
        <taxon>Actinomycetes</taxon>
        <taxon>Micrococcales</taxon>
        <taxon>Micrococcaceae</taxon>
        <taxon>Sinomonas</taxon>
    </lineage>
</organism>
<dbReference type="InterPro" id="IPR011711">
    <property type="entry name" value="GntR_C"/>
</dbReference>
<gene>
    <name evidence="5" type="ORF">SPF06_16290</name>
</gene>
<dbReference type="SMART" id="SM00895">
    <property type="entry name" value="FCD"/>
    <property type="match status" value="1"/>
</dbReference>
<sequence>MTRPAGDDAELFEPVEKQQRLFETVLGQLEKLIQDGRLTAGDRLPSERALSEMLHVSRPSVREALRVLDAMDIITVRTGVGSAGGTKISDKLGPTISRLMRLYMALGHFDLDDVLKTRRLLEEEAAREAATERTEEQLEGMDKLLAEMDGAVHDRERYLALDGKFHVAVALASGNPLLAHLMGSMRDAVTENLVKAHIDDQQWPTLAANAQQTHRSLVDALRAGDALAAAQYVGQHAGFYDDSRARA</sequence>
<dbReference type="PROSITE" id="PS50949">
    <property type="entry name" value="HTH_GNTR"/>
    <property type="match status" value="1"/>
</dbReference>
<evidence type="ECO:0000256" key="2">
    <source>
        <dbReference type="ARBA" id="ARBA00023125"/>
    </source>
</evidence>
<dbReference type="Gene3D" id="1.10.10.10">
    <property type="entry name" value="Winged helix-like DNA-binding domain superfamily/Winged helix DNA-binding domain"/>
    <property type="match status" value="1"/>
</dbReference>
<dbReference type="SUPFAM" id="SSF48008">
    <property type="entry name" value="GntR ligand-binding domain-like"/>
    <property type="match status" value="1"/>
</dbReference>
<feature type="domain" description="HTH gntR-type" evidence="4">
    <location>
        <begin position="19"/>
        <end position="91"/>
    </location>
</feature>
<dbReference type="SUPFAM" id="SSF46785">
    <property type="entry name" value="Winged helix' DNA-binding domain"/>
    <property type="match status" value="1"/>
</dbReference>
<accession>A0ABU5T9U2</accession>
<dbReference type="PANTHER" id="PTHR43537:SF5">
    <property type="entry name" value="UXU OPERON TRANSCRIPTIONAL REGULATOR"/>
    <property type="match status" value="1"/>
</dbReference>
<dbReference type="Proteomes" id="UP001304769">
    <property type="component" value="Unassembled WGS sequence"/>
</dbReference>
<evidence type="ECO:0000256" key="1">
    <source>
        <dbReference type="ARBA" id="ARBA00023015"/>
    </source>
</evidence>
<dbReference type="EMBL" id="JAYGGQ010000013">
    <property type="protein sequence ID" value="MEA5456297.1"/>
    <property type="molecule type" value="Genomic_DNA"/>
</dbReference>
<evidence type="ECO:0000256" key="3">
    <source>
        <dbReference type="ARBA" id="ARBA00023163"/>
    </source>
</evidence>
<dbReference type="PRINTS" id="PR00035">
    <property type="entry name" value="HTHGNTR"/>
</dbReference>
<dbReference type="InterPro" id="IPR036390">
    <property type="entry name" value="WH_DNA-bd_sf"/>
</dbReference>
<keyword evidence="1" id="KW-0805">Transcription regulation</keyword>
<comment type="caution">
    <text evidence="5">The sequence shown here is derived from an EMBL/GenBank/DDBJ whole genome shotgun (WGS) entry which is preliminary data.</text>
</comment>
<keyword evidence="6" id="KW-1185">Reference proteome</keyword>
<protein>
    <submittedName>
        <fullName evidence="5">FCD domain-containing protein</fullName>
    </submittedName>
</protein>
<evidence type="ECO:0000259" key="4">
    <source>
        <dbReference type="PROSITE" id="PS50949"/>
    </source>
</evidence>
<dbReference type="SMART" id="SM00345">
    <property type="entry name" value="HTH_GNTR"/>
    <property type="match status" value="1"/>
</dbReference>
<dbReference type="InterPro" id="IPR008920">
    <property type="entry name" value="TF_FadR/GntR_C"/>
</dbReference>
<dbReference type="Pfam" id="PF00392">
    <property type="entry name" value="GntR"/>
    <property type="match status" value="1"/>
</dbReference>
<dbReference type="InterPro" id="IPR036388">
    <property type="entry name" value="WH-like_DNA-bd_sf"/>
</dbReference>
<name>A0ABU5T9U2_9MICC</name>
<keyword evidence="3" id="KW-0804">Transcription</keyword>